<dbReference type="Gene3D" id="3.40.50.880">
    <property type="match status" value="1"/>
</dbReference>
<keyword evidence="8 12" id="KW-0456">Lyase</keyword>
<evidence type="ECO:0000256" key="13">
    <source>
        <dbReference type="RuleBase" id="RU003657"/>
    </source>
</evidence>
<feature type="domain" description="Glutamine amidotransferase" evidence="14">
    <location>
        <begin position="305"/>
        <end position="509"/>
    </location>
</feature>
<dbReference type="InterPro" id="IPR050064">
    <property type="entry name" value="IGPS_HisA/HisF"/>
</dbReference>
<comment type="catalytic activity">
    <reaction evidence="10 12">
        <text>5-[(5-phospho-1-deoxy-D-ribulos-1-ylimino)methylamino]-1-(5-phospho-beta-D-ribosyl)imidazole-4-carboxamide + L-glutamine = D-erythro-1-(imidazol-4-yl)glycerol 3-phosphate + 5-amino-1-(5-phospho-beta-D-ribosyl)imidazole-4-carboxamide + L-glutamate + H(+)</text>
        <dbReference type="Rhea" id="RHEA:24793"/>
        <dbReference type="ChEBI" id="CHEBI:15378"/>
        <dbReference type="ChEBI" id="CHEBI:29985"/>
        <dbReference type="ChEBI" id="CHEBI:58278"/>
        <dbReference type="ChEBI" id="CHEBI:58359"/>
        <dbReference type="ChEBI" id="CHEBI:58475"/>
        <dbReference type="ChEBI" id="CHEBI:58525"/>
        <dbReference type="EC" id="4.3.2.10"/>
    </reaction>
</comment>
<sequence length="513" mass="55681">MNIRVIPRLDIKGPNLVKGVHLEGLRVLGKPEDFAHKYYMNGADELIYMDLVASLYGRSNLREIVSRTASNIFIPLTVGGGIRSVDDIRELLRAGADKVAINTALFEKPELITEGAKTFGSQCIVLSIEAKRLPDGTYTCLHTNARENSGREVVEWVREAVDRGAGEILLTSEDNEGTGQGYDLELLEMVSAAVNIPVIASGGAGNLDHLVAGAKAIGTGAISAASMFHYNRLEELKDTGRFASEGNTSFIEQSRTRTIAYLEGKITCHSVSDAKDALVASGCRCRMDRPTEALRCNTTAPQKVVVVDYGIGNLFNLSRAIRCLTGVEPLVTDDRDAIDKADKVILPGVGAFGDGMRNLRERGLVEVLQRRGRENRPTLGICLGMQLLLSKSREFGEHEGLGLIPGSVEHMFDGEPNGEVPVPHIGWAGLESDGRDWTGTEFKDISEGASAYFVHTYVARPDDEAHVLSVTNYGPARFVSAVRRGNICGCQFHPELSGPDGLSILKAFIEKEK</sequence>
<dbReference type="CDD" id="cd01748">
    <property type="entry name" value="GATase1_IGP_Synthase"/>
    <property type="match status" value="1"/>
</dbReference>
<reference evidence="15 16" key="1">
    <citation type="submission" date="2024-08" db="EMBL/GenBank/DDBJ databases">
        <title>Sulfate-reducing bacteria isolated from formation water of the oil field in Kazakhstan and description of Pseudodesulfovibrio sp.</title>
        <authorList>
            <person name="Bidzhieva S.K."/>
            <person name="Tourova T.P."/>
            <person name="Grouzdev D.S."/>
            <person name="Beletsky A.V."/>
            <person name="Sokolova D.S."/>
            <person name="Samigullina S.R."/>
            <person name="Poltaraus A.B."/>
            <person name="Avtukh A.N."/>
            <person name="Tereshina V.M."/>
            <person name="Zhaparov N.S."/>
            <person name="Mardanov A.V."/>
            <person name="Nazina T.N."/>
        </authorList>
    </citation>
    <scope>NUCLEOTIDE SEQUENCE [LARGE SCALE GENOMIC DNA]</scope>
    <source>
        <strain evidence="15 16">9FUS</strain>
    </source>
</reference>
<evidence type="ECO:0000256" key="9">
    <source>
        <dbReference type="ARBA" id="ARBA00025475"/>
    </source>
</evidence>
<keyword evidence="5 12" id="KW-0378">Hydrolase</keyword>
<dbReference type="EC" id="3.5.1.2" evidence="12"/>
<feature type="active site" evidence="12">
    <location>
        <position position="493"/>
    </location>
</feature>
<comment type="caution">
    <text evidence="15">The sequence shown here is derived from an EMBL/GenBank/DDBJ whole genome shotgun (WGS) entry which is preliminary data.</text>
</comment>
<dbReference type="PANTHER" id="PTHR21235:SF2">
    <property type="entry name" value="IMIDAZOLE GLYCEROL PHOSPHATE SYNTHASE HISHF"/>
    <property type="match status" value="1"/>
</dbReference>
<evidence type="ECO:0000313" key="15">
    <source>
        <dbReference type="EMBL" id="MEZ7195934.1"/>
    </source>
</evidence>
<protein>
    <recommendedName>
        <fullName evidence="12">Imidazole glycerol phosphate synthase subunit HisH</fullName>
        <ecNumber evidence="12">4.3.2.10</ecNumber>
    </recommendedName>
    <alternativeName>
        <fullName evidence="12">IGP synthase glutaminase subunit</fullName>
        <ecNumber evidence="12">3.5.1.2</ecNumber>
    </alternativeName>
    <alternativeName>
        <fullName evidence="12">IGP synthase subunit HisH</fullName>
    </alternativeName>
    <alternativeName>
        <fullName evidence="12">ImGP synthase subunit HisH</fullName>
        <shortName evidence="12">IGPS subunit HisH</shortName>
    </alternativeName>
</protein>
<comment type="function">
    <text evidence="12">IGPS catalyzes the conversion of PRFAR and glutamine to IGP, AICAR and glutamate. The HisH subunit catalyzes the hydrolysis of glutamine to glutamate and ammonia as part of the synthesis of IGP and AICAR. The resulting ammonia molecule is channeled to the active site of HisF.</text>
</comment>
<dbReference type="SUPFAM" id="SSF51366">
    <property type="entry name" value="Ribulose-phoshate binding barrel"/>
    <property type="match status" value="1"/>
</dbReference>
<evidence type="ECO:0000256" key="12">
    <source>
        <dbReference type="HAMAP-Rule" id="MF_00278"/>
    </source>
</evidence>
<dbReference type="EC" id="4.3.2.10" evidence="12"/>
<keyword evidence="12" id="KW-0963">Cytoplasm</keyword>
<feature type="active site" evidence="12">
    <location>
        <position position="495"/>
    </location>
</feature>
<dbReference type="EMBL" id="JBGLYH010000007">
    <property type="protein sequence ID" value="MEZ7195934.1"/>
    <property type="molecule type" value="Genomic_DNA"/>
</dbReference>
<dbReference type="InterPro" id="IPR017926">
    <property type="entry name" value="GATASE"/>
</dbReference>
<dbReference type="SUPFAM" id="SSF52317">
    <property type="entry name" value="Class I glutamine amidotransferase-like"/>
    <property type="match status" value="1"/>
</dbReference>
<dbReference type="RefSeq" id="WP_371385477.1">
    <property type="nucleotide sequence ID" value="NZ_JBGLYH010000007.1"/>
</dbReference>
<evidence type="ECO:0000256" key="10">
    <source>
        <dbReference type="ARBA" id="ARBA00047838"/>
    </source>
</evidence>
<comment type="pathway">
    <text evidence="1 12">Amino-acid biosynthesis; L-histidine biosynthesis; L-histidine from 5-phospho-alpha-D-ribose 1-diphosphate: step 5/9.</text>
</comment>
<dbReference type="InterPro" id="IPR010139">
    <property type="entry name" value="Imidazole-glycPsynth_HisH"/>
</dbReference>
<evidence type="ECO:0000256" key="1">
    <source>
        <dbReference type="ARBA" id="ARBA00005091"/>
    </source>
</evidence>
<comment type="subunit">
    <text evidence="3 12">Heterodimer of HisH and HisF.</text>
</comment>
<dbReference type="Pfam" id="PF00977">
    <property type="entry name" value="His_biosynth"/>
    <property type="match status" value="1"/>
</dbReference>
<comment type="catalytic activity">
    <reaction evidence="11 12">
        <text>L-glutamine + H2O = L-glutamate + NH4(+)</text>
        <dbReference type="Rhea" id="RHEA:15889"/>
        <dbReference type="ChEBI" id="CHEBI:15377"/>
        <dbReference type="ChEBI" id="CHEBI:28938"/>
        <dbReference type="ChEBI" id="CHEBI:29985"/>
        <dbReference type="ChEBI" id="CHEBI:58359"/>
        <dbReference type="EC" id="3.5.1.2"/>
    </reaction>
</comment>
<dbReference type="InterPro" id="IPR013785">
    <property type="entry name" value="Aldolase_TIM"/>
</dbReference>
<evidence type="ECO:0000256" key="4">
    <source>
        <dbReference type="ARBA" id="ARBA00022605"/>
    </source>
</evidence>
<comment type="function">
    <text evidence="9">IGPS catalyzes the conversion of PRFAR and glutamine to IGP, AICAR and glutamate. The HisF subunit catalyzes the cyclization activity that produces IGP and AICAR from PRFAR using the ammonia provided by the HisH subunit.</text>
</comment>
<dbReference type="InterPro" id="IPR011060">
    <property type="entry name" value="RibuloseP-bd_barrel"/>
</dbReference>
<evidence type="ECO:0000256" key="2">
    <source>
        <dbReference type="ARBA" id="ARBA00009667"/>
    </source>
</evidence>
<keyword evidence="4 12" id="KW-0028">Amino-acid biosynthesis</keyword>
<organism evidence="15 16">
    <name type="scientific">Pseudodesulfovibrio karagichevae</name>
    <dbReference type="NCBI Taxonomy" id="3239305"/>
    <lineage>
        <taxon>Bacteria</taxon>
        <taxon>Pseudomonadati</taxon>
        <taxon>Thermodesulfobacteriota</taxon>
        <taxon>Desulfovibrionia</taxon>
        <taxon>Desulfovibrionales</taxon>
        <taxon>Desulfovibrionaceae</taxon>
    </lineage>
</organism>
<evidence type="ECO:0000256" key="6">
    <source>
        <dbReference type="ARBA" id="ARBA00022962"/>
    </source>
</evidence>
<keyword evidence="6 12" id="KW-0315">Glutamine amidotransferase</keyword>
<comment type="subcellular location">
    <subcellularLocation>
        <location evidence="12">Cytoplasm</location>
    </subcellularLocation>
</comment>
<proteinExistence type="inferred from homology"/>
<evidence type="ECO:0000313" key="16">
    <source>
        <dbReference type="Proteomes" id="UP001568698"/>
    </source>
</evidence>
<evidence type="ECO:0000256" key="11">
    <source>
        <dbReference type="ARBA" id="ARBA00049534"/>
    </source>
</evidence>
<evidence type="ECO:0000256" key="7">
    <source>
        <dbReference type="ARBA" id="ARBA00023102"/>
    </source>
</evidence>
<dbReference type="PANTHER" id="PTHR21235">
    <property type="entry name" value="IMIDAZOLE GLYCEROL PHOSPHATE SYNTHASE SUBUNIT HISF/H IGP SYNTHASE SUBUNIT HISF/H"/>
    <property type="match status" value="1"/>
</dbReference>
<accession>A0ABV4JZ04</accession>
<dbReference type="CDD" id="cd04731">
    <property type="entry name" value="HisF"/>
    <property type="match status" value="1"/>
</dbReference>
<dbReference type="InterPro" id="IPR006062">
    <property type="entry name" value="His_biosynth"/>
</dbReference>
<dbReference type="GO" id="GO:0016829">
    <property type="term" value="F:lyase activity"/>
    <property type="evidence" value="ECO:0007669"/>
    <property type="project" value="UniProtKB-KW"/>
</dbReference>
<dbReference type="InterPro" id="IPR029062">
    <property type="entry name" value="Class_I_gatase-like"/>
</dbReference>
<evidence type="ECO:0000256" key="5">
    <source>
        <dbReference type="ARBA" id="ARBA00022801"/>
    </source>
</evidence>
<dbReference type="Pfam" id="PF00117">
    <property type="entry name" value="GATase"/>
    <property type="match status" value="1"/>
</dbReference>
<comment type="similarity">
    <text evidence="2 13">Belongs to the HisA/HisF family.</text>
</comment>
<evidence type="ECO:0000256" key="8">
    <source>
        <dbReference type="ARBA" id="ARBA00023239"/>
    </source>
</evidence>
<gene>
    <name evidence="12 15" type="primary">hisH</name>
    <name evidence="15" type="ORF">AB6M95_04170</name>
</gene>
<dbReference type="HAMAP" id="MF_00278">
    <property type="entry name" value="HisH"/>
    <property type="match status" value="1"/>
</dbReference>
<dbReference type="Proteomes" id="UP001568698">
    <property type="component" value="Unassembled WGS sequence"/>
</dbReference>
<dbReference type="PROSITE" id="PS51273">
    <property type="entry name" value="GATASE_TYPE_1"/>
    <property type="match status" value="1"/>
</dbReference>
<keyword evidence="16" id="KW-1185">Reference proteome</keyword>
<evidence type="ECO:0000256" key="3">
    <source>
        <dbReference type="ARBA" id="ARBA00011152"/>
    </source>
</evidence>
<dbReference type="InterPro" id="IPR004651">
    <property type="entry name" value="HisF"/>
</dbReference>
<evidence type="ECO:0000259" key="14">
    <source>
        <dbReference type="Pfam" id="PF00117"/>
    </source>
</evidence>
<feature type="active site" description="Nucleophile" evidence="12">
    <location>
        <position position="382"/>
    </location>
</feature>
<dbReference type="NCBIfam" id="TIGR01855">
    <property type="entry name" value="IMP_synth_hisH"/>
    <property type="match status" value="1"/>
</dbReference>
<dbReference type="Gene3D" id="3.20.20.70">
    <property type="entry name" value="Aldolase class I"/>
    <property type="match status" value="1"/>
</dbReference>
<keyword evidence="7 12" id="KW-0368">Histidine biosynthesis</keyword>
<name>A0ABV4JZ04_9BACT</name>